<gene>
    <name evidence="2" type="ORF">HXW94_17885</name>
</gene>
<protein>
    <submittedName>
        <fullName evidence="2">PEP-CTERM sorting domain-containing protein</fullName>
    </submittedName>
</protein>
<name>A0A850TGY7_9BACT</name>
<feature type="domain" description="Ice-binding protein C-terminal" evidence="1">
    <location>
        <begin position="268"/>
        <end position="290"/>
    </location>
</feature>
<dbReference type="NCBIfam" id="TIGR02595">
    <property type="entry name" value="PEP_CTERM"/>
    <property type="match status" value="1"/>
</dbReference>
<sequence>MKKIILQLLLSSFLILGIAGTSSALQFWHIDTTGTGQTNASLNTSIAVQDLFNISGIGYSEIYDVNPIIGDIDGTFKNWGVWVATSSDMDPSYQVDSMYQLTGIYEFGGDVTLGGPLDFNSGSLDIYLSKIGTDVNYGTVNNGDSTTYGADDGILIGSFDLIDGSAVVSADGTITDNDDNVNIEYLATFLEDDYWFDSTTGDDLSDIDPISFLLGFSNTTAVTGALPDGAEDELYAYASANGANQGQAHNPPGAIYITNNGEFKLAVVPEPTTMLLFGVGLLGLAGVSRRKNA</sequence>
<keyword evidence="3" id="KW-1185">Reference proteome</keyword>
<evidence type="ECO:0000313" key="3">
    <source>
        <dbReference type="Proteomes" id="UP000553343"/>
    </source>
</evidence>
<organism evidence="2 3">
    <name type="scientific">Desulfobacter latus</name>
    <dbReference type="NCBI Taxonomy" id="2292"/>
    <lineage>
        <taxon>Bacteria</taxon>
        <taxon>Pseudomonadati</taxon>
        <taxon>Thermodesulfobacteriota</taxon>
        <taxon>Desulfobacteria</taxon>
        <taxon>Desulfobacterales</taxon>
        <taxon>Desulfobacteraceae</taxon>
        <taxon>Desulfobacter</taxon>
    </lineage>
</organism>
<evidence type="ECO:0000259" key="1">
    <source>
        <dbReference type="Pfam" id="PF07589"/>
    </source>
</evidence>
<dbReference type="Pfam" id="PF07589">
    <property type="entry name" value="PEP-CTERM"/>
    <property type="match status" value="1"/>
</dbReference>
<dbReference type="EMBL" id="JACADJ010000121">
    <property type="protein sequence ID" value="NWH06826.1"/>
    <property type="molecule type" value="Genomic_DNA"/>
</dbReference>
<evidence type="ECO:0000313" key="2">
    <source>
        <dbReference type="EMBL" id="NWH06826.1"/>
    </source>
</evidence>
<dbReference type="Proteomes" id="UP000553343">
    <property type="component" value="Unassembled WGS sequence"/>
</dbReference>
<accession>A0A850TGY7</accession>
<dbReference type="RefSeq" id="WP_178368277.1">
    <property type="nucleotide sequence ID" value="NZ_JACADJ010000121.1"/>
</dbReference>
<comment type="caution">
    <text evidence="2">The sequence shown here is derived from an EMBL/GenBank/DDBJ whole genome shotgun (WGS) entry which is preliminary data.</text>
</comment>
<reference evidence="2 3" key="1">
    <citation type="submission" date="2020-06" db="EMBL/GenBank/DDBJ databases">
        <title>High-quality draft genome of sulfate reducer Desulfobacter latus type strain AcrS2 isolated from marine sediment.</title>
        <authorList>
            <person name="Hoppe M."/>
            <person name="Larsen C.K."/>
            <person name="Marshall I.P.G."/>
            <person name="Schramm A."/>
            <person name="Marietou A.G."/>
        </authorList>
    </citation>
    <scope>NUCLEOTIDE SEQUENCE [LARGE SCALE GENOMIC DNA]</scope>
    <source>
        <strain evidence="2 3">AcRS2</strain>
    </source>
</reference>
<dbReference type="AlphaFoldDB" id="A0A850TGY7"/>
<proteinExistence type="predicted"/>
<dbReference type="InterPro" id="IPR013424">
    <property type="entry name" value="Ice-binding_C"/>
</dbReference>